<dbReference type="InterPro" id="IPR013750">
    <property type="entry name" value="GHMP_kinase_C_dom"/>
</dbReference>
<accession>A0ABT6Y976</accession>
<comment type="similarity">
    <text evidence="1 9">Belongs to the GHMP kinase family. IspE subfamily.</text>
</comment>
<keyword evidence="13" id="KW-1185">Reference proteome</keyword>
<keyword evidence="9" id="KW-0414">Isoprene biosynthesis</keyword>
<feature type="active site" evidence="9">
    <location>
        <position position="8"/>
    </location>
</feature>
<feature type="domain" description="GHMP kinase N-terminal" evidence="10">
    <location>
        <begin position="63"/>
        <end position="137"/>
    </location>
</feature>
<comment type="caution">
    <text evidence="12">The sequence shown here is derived from an EMBL/GenBank/DDBJ whole genome shotgun (WGS) entry which is preliminary data.</text>
</comment>
<comment type="function">
    <text evidence="9">Catalyzes the phosphorylation of the position 2 hydroxy group of 4-diphosphocytidyl-2C-methyl-D-erythritol.</text>
</comment>
<dbReference type="Pfam" id="PF00288">
    <property type="entry name" value="GHMP_kinases_N"/>
    <property type="match status" value="1"/>
</dbReference>
<keyword evidence="5 9" id="KW-0547">Nucleotide-binding</keyword>
<protein>
    <recommendedName>
        <fullName evidence="3 9">4-diphosphocytidyl-2-C-methyl-D-erythritol kinase</fullName>
        <shortName evidence="9">CMK</shortName>
        <ecNumber evidence="2 9">2.7.1.148</ecNumber>
    </recommendedName>
    <alternativeName>
        <fullName evidence="8 9">4-(cytidine-5'-diphospho)-2-C-methyl-D-erythritol kinase</fullName>
    </alternativeName>
</protein>
<dbReference type="InterPro" id="IPR020568">
    <property type="entry name" value="Ribosomal_Su5_D2-typ_SF"/>
</dbReference>
<evidence type="ECO:0000259" key="11">
    <source>
        <dbReference type="Pfam" id="PF08544"/>
    </source>
</evidence>
<evidence type="ECO:0000313" key="13">
    <source>
        <dbReference type="Proteomes" id="UP001236507"/>
    </source>
</evidence>
<dbReference type="EC" id="2.7.1.148" evidence="2 9"/>
<comment type="catalytic activity">
    <reaction evidence="9">
        <text>4-CDP-2-C-methyl-D-erythritol + ATP = 4-CDP-2-C-methyl-D-erythritol 2-phosphate + ADP + H(+)</text>
        <dbReference type="Rhea" id="RHEA:18437"/>
        <dbReference type="ChEBI" id="CHEBI:15378"/>
        <dbReference type="ChEBI" id="CHEBI:30616"/>
        <dbReference type="ChEBI" id="CHEBI:57823"/>
        <dbReference type="ChEBI" id="CHEBI:57919"/>
        <dbReference type="ChEBI" id="CHEBI:456216"/>
        <dbReference type="EC" id="2.7.1.148"/>
    </reaction>
</comment>
<feature type="active site" evidence="9">
    <location>
        <position position="133"/>
    </location>
</feature>
<dbReference type="Proteomes" id="UP001236507">
    <property type="component" value="Unassembled WGS sequence"/>
</dbReference>
<feature type="binding site" evidence="9">
    <location>
        <begin position="91"/>
        <end position="101"/>
    </location>
    <ligand>
        <name>ATP</name>
        <dbReference type="ChEBI" id="CHEBI:30616"/>
    </ligand>
</feature>
<dbReference type="InterPro" id="IPR004424">
    <property type="entry name" value="IspE"/>
</dbReference>
<evidence type="ECO:0000256" key="4">
    <source>
        <dbReference type="ARBA" id="ARBA00022679"/>
    </source>
</evidence>
<dbReference type="NCBIfam" id="TIGR00154">
    <property type="entry name" value="ispE"/>
    <property type="match status" value="1"/>
</dbReference>
<dbReference type="EMBL" id="JASHIF010000010">
    <property type="protein sequence ID" value="MDI9860137.1"/>
    <property type="molecule type" value="Genomic_DNA"/>
</dbReference>
<dbReference type="RefSeq" id="WP_283344937.1">
    <property type="nucleotide sequence ID" value="NZ_JASHIF010000010.1"/>
</dbReference>
<keyword evidence="6 9" id="KW-0418">Kinase</keyword>
<evidence type="ECO:0000256" key="9">
    <source>
        <dbReference type="HAMAP-Rule" id="MF_00061"/>
    </source>
</evidence>
<evidence type="ECO:0000256" key="1">
    <source>
        <dbReference type="ARBA" id="ARBA00009684"/>
    </source>
</evidence>
<dbReference type="Gene3D" id="3.30.230.10">
    <property type="match status" value="1"/>
</dbReference>
<dbReference type="PIRSF" id="PIRSF010376">
    <property type="entry name" value="IspE"/>
    <property type="match status" value="1"/>
</dbReference>
<comment type="pathway">
    <text evidence="9">Isoprenoid biosynthesis; isopentenyl diphosphate biosynthesis via DXP pathway; isopentenyl diphosphate from 1-deoxy-D-xylulose 5-phosphate: step 3/6.</text>
</comment>
<dbReference type="SUPFAM" id="SSF55060">
    <property type="entry name" value="GHMP Kinase, C-terminal domain"/>
    <property type="match status" value="1"/>
</dbReference>
<gene>
    <name evidence="9 12" type="primary">ispE</name>
    <name evidence="12" type="ORF">QM524_13035</name>
</gene>
<evidence type="ECO:0000259" key="10">
    <source>
        <dbReference type="Pfam" id="PF00288"/>
    </source>
</evidence>
<reference evidence="12 13" key="1">
    <citation type="submission" date="2023-05" db="EMBL/GenBank/DDBJ databases">
        <title>Novel species of genus Flectobacillus isolated from stream in China.</title>
        <authorList>
            <person name="Lu H."/>
        </authorList>
    </citation>
    <scope>NUCLEOTIDE SEQUENCE [LARGE SCALE GENOMIC DNA]</scope>
    <source>
        <strain evidence="12 13">KCTC 42575</strain>
    </source>
</reference>
<evidence type="ECO:0000256" key="7">
    <source>
        <dbReference type="ARBA" id="ARBA00022840"/>
    </source>
</evidence>
<dbReference type="SUPFAM" id="SSF54211">
    <property type="entry name" value="Ribosomal protein S5 domain 2-like"/>
    <property type="match status" value="1"/>
</dbReference>
<dbReference type="Gene3D" id="3.30.70.890">
    <property type="entry name" value="GHMP kinase, C-terminal domain"/>
    <property type="match status" value="1"/>
</dbReference>
<feature type="domain" description="GHMP kinase C-terminal" evidence="11">
    <location>
        <begin position="206"/>
        <end position="258"/>
    </location>
</feature>
<evidence type="ECO:0000313" key="12">
    <source>
        <dbReference type="EMBL" id="MDI9860137.1"/>
    </source>
</evidence>
<evidence type="ECO:0000256" key="3">
    <source>
        <dbReference type="ARBA" id="ARBA00017473"/>
    </source>
</evidence>
<proteinExistence type="inferred from homology"/>
<keyword evidence="4 9" id="KW-0808">Transferase</keyword>
<dbReference type="InterPro" id="IPR014721">
    <property type="entry name" value="Ribsml_uS5_D2-typ_fold_subgr"/>
</dbReference>
<dbReference type="GO" id="GO:0050515">
    <property type="term" value="F:4-(cytidine 5'-diphospho)-2-C-methyl-D-erythritol kinase activity"/>
    <property type="evidence" value="ECO:0007669"/>
    <property type="project" value="UniProtKB-EC"/>
</dbReference>
<evidence type="ECO:0000256" key="5">
    <source>
        <dbReference type="ARBA" id="ARBA00022741"/>
    </source>
</evidence>
<dbReference type="HAMAP" id="MF_00061">
    <property type="entry name" value="IspE"/>
    <property type="match status" value="1"/>
</dbReference>
<dbReference type="PANTHER" id="PTHR43527:SF2">
    <property type="entry name" value="4-DIPHOSPHOCYTIDYL-2-C-METHYL-D-ERYTHRITOL KINASE, CHLOROPLASTIC"/>
    <property type="match status" value="1"/>
</dbReference>
<evidence type="ECO:0000256" key="2">
    <source>
        <dbReference type="ARBA" id="ARBA00012052"/>
    </source>
</evidence>
<organism evidence="12 13">
    <name type="scientific">Flectobacillus roseus</name>
    <dbReference type="NCBI Taxonomy" id="502259"/>
    <lineage>
        <taxon>Bacteria</taxon>
        <taxon>Pseudomonadati</taxon>
        <taxon>Bacteroidota</taxon>
        <taxon>Cytophagia</taxon>
        <taxon>Cytophagales</taxon>
        <taxon>Flectobacillaceae</taxon>
        <taxon>Flectobacillus</taxon>
    </lineage>
</organism>
<keyword evidence="7 9" id="KW-0067">ATP-binding</keyword>
<dbReference type="PANTHER" id="PTHR43527">
    <property type="entry name" value="4-DIPHOSPHOCYTIDYL-2-C-METHYL-D-ERYTHRITOL KINASE, CHLOROPLASTIC"/>
    <property type="match status" value="1"/>
</dbReference>
<dbReference type="InterPro" id="IPR006204">
    <property type="entry name" value="GHMP_kinase_N_dom"/>
</dbReference>
<sequence length="270" mass="29545">MLTFPNAKINIGLYITEKRADGFHNLSSCFYPVGWSDALEILPAETLSFESTGIEIPGDASQNLCLKAYHLLKKDFPEMPPVRIHLHKVVPIGAGLGGGSADCAFTIKSLNSLFDLGLDDKAMQTYASQLGSDCAFFIENNPKYCFGKGDQFDEIAVSLKGKYIVLVNPNIHISTAEAYGSIKPKPANVDLQIALSQPVATWKDAILNDFETSLAPKYPVIQEIKDTLYELGAVYASMTGSGSTVFGIFENTPEIKQAFKDYMVWQGPLE</sequence>
<dbReference type="InterPro" id="IPR036554">
    <property type="entry name" value="GHMP_kinase_C_sf"/>
</dbReference>
<evidence type="ECO:0000256" key="6">
    <source>
        <dbReference type="ARBA" id="ARBA00022777"/>
    </source>
</evidence>
<dbReference type="Pfam" id="PF08544">
    <property type="entry name" value="GHMP_kinases_C"/>
    <property type="match status" value="1"/>
</dbReference>
<name>A0ABT6Y976_9BACT</name>
<evidence type="ECO:0000256" key="8">
    <source>
        <dbReference type="ARBA" id="ARBA00032554"/>
    </source>
</evidence>